<dbReference type="Proteomes" id="UP000595254">
    <property type="component" value="Chromosome"/>
</dbReference>
<evidence type="ECO:0000259" key="1">
    <source>
        <dbReference type="Pfam" id="PF13452"/>
    </source>
</evidence>
<dbReference type="PIRSF" id="PIRSF018072">
    <property type="entry name" value="UCP018072"/>
    <property type="match status" value="1"/>
</dbReference>
<evidence type="ECO:0000313" key="2">
    <source>
        <dbReference type="EMBL" id="QQT01374.1"/>
    </source>
</evidence>
<dbReference type="Gene3D" id="3.10.129.10">
    <property type="entry name" value="Hotdog Thioesterase"/>
    <property type="match status" value="1"/>
</dbReference>
<dbReference type="CDD" id="cd03441">
    <property type="entry name" value="R_hydratase_like"/>
    <property type="match status" value="1"/>
</dbReference>
<accession>A0A974S1A4</accession>
<gene>
    <name evidence="2" type="ORF">I6J18_05770</name>
</gene>
<evidence type="ECO:0000313" key="3">
    <source>
        <dbReference type="Proteomes" id="UP000595254"/>
    </source>
</evidence>
<dbReference type="AlphaFoldDB" id="A0A974S1A4"/>
<dbReference type="InterPro" id="IPR016709">
    <property type="entry name" value="HadA-like"/>
</dbReference>
<proteinExistence type="predicted"/>
<keyword evidence="3" id="KW-1185">Reference proteome</keyword>
<name>A0A974S1A4_PERPY</name>
<feature type="domain" description="FAS1-like dehydratase" evidence="1">
    <location>
        <begin position="6"/>
        <end position="138"/>
    </location>
</feature>
<dbReference type="RefSeq" id="WP_040375166.1">
    <property type="nucleotide sequence ID" value="NZ_CP068053.1"/>
</dbReference>
<protein>
    <submittedName>
        <fullName evidence="2">MaoC family dehydratase N-terminal domain-containing protein</fullName>
    </submittedName>
</protein>
<organism evidence="2 3">
    <name type="scientific">Peribacillus psychrosaccharolyticus</name>
    <name type="common">Bacillus psychrosaccharolyticus</name>
    <dbReference type="NCBI Taxonomy" id="1407"/>
    <lineage>
        <taxon>Bacteria</taxon>
        <taxon>Bacillati</taxon>
        <taxon>Bacillota</taxon>
        <taxon>Bacilli</taxon>
        <taxon>Bacillales</taxon>
        <taxon>Bacillaceae</taxon>
        <taxon>Peribacillus</taxon>
    </lineage>
</organism>
<dbReference type="InterPro" id="IPR029069">
    <property type="entry name" value="HotDog_dom_sf"/>
</dbReference>
<reference evidence="2 3" key="1">
    <citation type="submission" date="2021-01" db="EMBL/GenBank/DDBJ databases">
        <title>FDA dAtabase for Regulatory Grade micrObial Sequences (FDA-ARGOS): Supporting development and validation of Infectious Disease Dx tests.</title>
        <authorList>
            <person name="Nelson B."/>
            <person name="Plummer A."/>
            <person name="Tallon L."/>
            <person name="Sadzewicz L."/>
            <person name="Zhao X."/>
            <person name="Boylan J."/>
            <person name="Ott S."/>
            <person name="Bowen H."/>
            <person name="Vavikolanu K."/>
            <person name="Mehta A."/>
            <person name="Aluvathingal J."/>
            <person name="Nadendla S."/>
            <person name="Myers T."/>
            <person name="Yan Y."/>
            <person name="Sichtig H."/>
        </authorList>
    </citation>
    <scope>NUCLEOTIDE SEQUENCE [LARGE SCALE GENOMIC DNA]</scope>
    <source>
        <strain evidence="2 3">FDAARGOS_1161</strain>
    </source>
</reference>
<sequence length="149" mass="16928">MAIDQSLIGKKTEIYQYEVEKGHIRRFVEAVGDDSPLYVDEDFAVETAFNGLIAPPTFATTLTMGKESPFDGIEGFEMRRVLHGEQEYEFHRPIRPGAQYWVQSEITNVFDRKGNSGAMTFIVVETRANDIDKQPVVTCKSTIVYRQSL</sequence>
<dbReference type="EMBL" id="CP068053">
    <property type="protein sequence ID" value="QQT01374.1"/>
    <property type="molecule type" value="Genomic_DNA"/>
</dbReference>
<dbReference type="KEGG" id="ppsr:I6J18_05770"/>
<dbReference type="InterPro" id="IPR039569">
    <property type="entry name" value="FAS1-like_DH_region"/>
</dbReference>
<dbReference type="SUPFAM" id="SSF54637">
    <property type="entry name" value="Thioesterase/thiol ester dehydrase-isomerase"/>
    <property type="match status" value="1"/>
</dbReference>
<dbReference type="Pfam" id="PF13452">
    <property type="entry name" value="FAS1_DH_region"/>
    <property type="match status" value="1"/>
</dbReference>